<evidence type="ECO:0000256" key="1">
    <source>
        <dbReference type="SAM" id="MobiDB-lite"/>
    </source>
</evidence>
<evidence type="ECO:0000313" key="2">
    <source>
        <dbReference type="EMBL" id="JAA81765.1"/>
    </source>
</evidence>
<sequence>MCVGSLMREGALNPSPVNERGLNFNPTRSRRVLTNNIAFYVNNRYVGLRLFLRHGLENVFHSSLVMC</sequence>
<dbReference type="EMBL" id="GAIX01010795">
    <property type="protein sequence ID" value="JAA81765.1"/>
    <property type="molecule type" value="Transcribed_RNA"/>
</dbReference>
<reference evidence="2" key="1">
    <citation type="journal article" date="2013" name="BMC Genomics">
        <title>Unscrambling butterfly oogenesis.</title>
        <authorList>
            <person name="Carter J.M."/>
            <person name="Baker S.C."/>
            <person name="Pink R."/>
            <person name="Carter D.R."/>
            <person name="Collins A."/>
            <person name="Tomlin J."/>
            <person name="Gibbs M."/>
            <person name="Breuker C.J."/>
        </authorList>
    </citation>
    <scope>NUCLEOTIDE SEQUENCE</scope>
    <source>
        <tissue evidence="2">Ovary</tissue>
    </source>
</reference>
<organism evidence="2">
    <name type="scientific">Pararge aegeria</name>
    <name type="common">speckled wood butterfly</name>
    <dbReference type="NCBI Taxonomy" id="116150"/>
    <lineage>
        <taxon>Eukaryota</taxon>
        <taxon>Metazoa</taxon>
        <taxon>Ecdysozoa</taxon>
        <taxon>Arthropoda</taxon>
        <taxon>Hexapoda</taxon>
        <taxon>Insecta</taxon>
        <taxon>Pterygota</taxon>
        <taxon>Neoptera</taxon>
        <taxon>Endopterygota</taxon>
        <taxon>Lepidoptera</taxon>
        <taxon>Glossata</taxon>
        <taxon>Ditrysia</taxon>
        <taxon>Papilionoidea</taxon>
        <taxon>Nymphalidae</taxon>
        <taxon>Satyrinae</taxon>
        <taxon>Satyrini</taxon>
        <taxon>Parargina</taxon>
        <taxon>Pararge</taxon>
    </lineage>
</organism>
<protein>
    <submittedName>
        <fullName evidence="2">Uncharacterized protein</fullName>
    </submittedName>
</protein>
<reference evidence="2" key="2">
    <citation type="submission" date="2013-05" db="EMBL/GenBank/DDBJ databases">
        <authorList>
            <person name="Carter J.-M."/>
            <person name="Baker S.C."/>
            <person name="Pink R."/>
            <person name="Carter D.R.F."/>
            <person name="Collins A."/>
            <person name="Tomlin J."/>
            <person name="Gibbs M."/>
            <person name="Breuker C.J."/>
        </authorList>
    </citation>
    <scope>NUCLEOTIDE SEQUENCE</scope>
    <source>
        <tissue evidence="2">Ovary</tissue>
    </source>
</reference>
<dbReference type="AlphaFoldDB" id="S4P5C2"/>
<feature type="region of interest" description="Disordered" evidence="1">
    <location>
        <begin position="1"/>
        <end position="24"/>
    </location>
</feature>
<proteinExistence type="predicted"/>
<name>S4P5C2_9NEOP</name>
<accession>S4P5C2</accession>